<keyword evidence="2" id="KW-1185">Reference proteome</keyword>
<comment type="caution">
    <text evidence="1">The sequence shown here is derived from an EMBL/GenBank/DDBJ whole genome shotgun (WGS) entry which is preliminary data.</text>
</comment>
<reference evidence="1 2" key="1">
    <citation type="submission" date="2018-09" db="EMBL/GenBank/DDBJ databases">
        <title>Characterization of the phylogenetic diversity of five novel species belonging to the genus Bifidobacterium.</title>
        <authorList>
            <person name="Lugli G.A."/>
            <person name="Duranti S."/>
            <person name="Milani C."/>
        </authorList>
    </citation>
    <scope>NUCLEOTIDE SEQUENCE [LARGE SCALE GENOMIC DNA]</scope>
    <source>
        <strain evidence="1 2">2034B</strain>
    </source>
</reference>
<proteinExistence type="predicted"/>
<evidence type="ECO:0000313" key="2">
    <source>
        <dbReference type="Proteomes" id="UP000287533"/>
    </source>
</evidence>
<dbReference type="OrthoDB" id="3243184at2"/>
<protein>
    <recommendedName>
        <fullName evidence="3">DUF4192 family protein</fullName>
    </recommendedName>
</protein>
<dbReference type="AlphaFoldDB" id="A0A430FMW5"/>
<dbReference type="EMBL" id="QXGL01000001">
    <property type="protein sequence ID" value="RSX54168.1"/>
    <property type="molecule type" value="Genomic_DNA"/>
</dbReference>
<dbReference type="Proteomes" id="UP000287533">
    <property type="component" value="Unassembled WGS sequence"/>
</dbReference>
<name>A0A430FMW5_9BIFI</name>
<evidence type="ECO:0000313" key="1">
    <source>
        <dbReference type="EMBL" id="RSX54168.1"/>
    </source>
</evidence>
<organism evidence="1 2">
    <name type="scientific">Bifidobacterium goeldii</name>
    <dbReference type="NCBI Taxonomy" id="2306975"/>
    <lineage>
        <taxon>Bacteria</taxon>
        <taxon>Bacillati</taxon>
        <taxon>Actinomycetota</taxon>
        <taxon>Actinomycetes</taxon>
        <taxon>Bifidobacteriales</taxon>
        <taxon>Bifidobacteriaceae</taxon>
        <taxon>Bifidobacterium</taxon>
    </lineage>
</organism>
<accession>A0A430FMW5</accession>
<gene>
    <name evidence="1" type="ORF">D2E25_0476</name>
</gene>
<dbReference type="RefSeq" id="WP_125979429.1">
    <property type="nucleotide sequence ID" value="NZ_QXGL01000001.1"/>
</dbReference>
<evidence type="ECO:0008006" key="3">
    <source>
        <dbReference type="Google" id="ProtNLM"/>
    </source>
</evidence>
<sequence>MVLKQSASAVHELHVPSEQYSAVERLSSQRLTQLTSQYRQDRRCRGASIATHDWVRSPFAWWADALEHGESQLDVEAVAALAVGMNEVLSIRDALVLSLIAVPTYADVEVMIELAARPHDPAVQRRMYRELNRAFADDQRRPDIRRCLTGVDLLTSMIGALPERFGIQPLAIIAYALWWIGDRRAVTFALQCLMLDDECTLAAIVCSAIQRGTGPAWRDGQPLGSSLR</sequence>